<dbReference type="AlphaFoldDB" id="R0MFZ9"/>
<evidence type="ECO:0000313" key="2">
    <source>
        <dbReference type="EMBL" id="EOB13055.1"/>
    </source>
</evidence>
<dbReference type="EMBL" id="KB909130">
    <property type="protein sequence ID" value="EOB13055.1"/>
    <property type="molecule type" value="Genomic_DNA"/>
</dbReference>
<protein>
    <submittedName>
        <fullName evidence="2">Uncharacterized protein</fullName>
    </submittedName>
</protein>
<dbReference type="HOGENOM" id="CLU_043425_0_0_1"/>
<evidence type="ECO:0000256" key="1">
    <source>
        <dbReference type="SAM" id="SignalP"/>
    </source>
</evidence>
<organism evidence="2 3">
    <name type="scientific">Nosema bombycis (strain CQ1 / CVCC 102059)</name>
    <name type="common">Microsporidian parasite</name>
    <name type="synonym">Pebrine of silkworm</name>
    <dbReference type="NCBI Taxonomy" id="578461"/>
    <lineage>
        <taxon>Eukaryota</taxon>
        <taxon>Fungi</taxon>
        <taxon>Fungi incertae sedis</taxon>
        <taxon>Microsporidia</taxon>
        <taxon>Nosematidae</taxon>
        <taxon>Nosema</taxon>
    </lineage>
</organism>
<reference evidence="2 3" key="1">
    <citation type="journal article" date="2013" name="BMC Genomics">
        <title>Comparative genomics of parasitic silkworm microsporidia reveal an association between genome expansion and host adaptation.</title>
        <authorList>
            <person name="Pan G."/>
            <person name="Xu J."/>
            <person name="Li T."/>
            <person name="Xia Q."/>
            <person name="Liu S.L."/>
            <person name="Zhang G."/>
            <person name="Li S."/>
            <person name="Li C."/>
            <person name="Liu H."/>
            <person name="Yang L."/>
            <person name="Liu T."/>
            <person name="Zhang X."/>
            <person name="Wu Z."/>
            <person name="Fan W."/>
            <person name="Dang X."/>
            <person name="Xiang H."/>
            <person name="Tao M."/>
            <person name="Li Y."/>
            <person name="Hu J."/>
            <person name="Li Z."/>
            <person name="Lin L."/>
            <person name="Luo J."/>
            <person name="Geng L."/>
            <person name="Wang L."/>
            <person name="Long M."/>
            <person name="Wan Y."/>
            <person name="He N."/>
            <person name="Zhang Z."/>
            <person name="Lu C."/>
            <person name="Keeling P.J."/>
            <person name="Wang J."/>
            <person name="Xiang Z."/>
            <person name="Zhou Z."/>
        </authorList>
    </citation>
    <scope>NUCLEOTIDE SEQUENCE [LARGE SCALE GENOMIC DNA]</scope>
    <source>
        <strain evidence="3">CQ1 / CVCC 102059</strain>
    </source>
</reference>
<feature type="chain" id="PRO_5004355249" evidence="1">
    <location>
        <begin position="19"/>
        <end position="527"/>
    </location>
</feature>
<evidence type="ECO:0000313" key="3">
    <source>
        <dbReference type="Proteomes" id="UP000016927"/>
    </source>
</evidence>
<gene>
    <name evidence="2" type="ORF">NBO_222g0001</name>
</gene>
<keyword evidence="3" id="KW-1185">Reference proteome</keyword>
<accession>R0MFZ9</accession>
<sequence length="527" mass="62199">MNWITILLSYTLSIQGNCASIEKIYFLENNFWEEDQRYVETEKGVFSAVHIIFLKEPNCNFYLFTTAKNCFYFESFNHAYTFLSKADYDFINSCVKSGDLKNAFLNIVLYFFDQPLETEEELNDYTGRKRLVSTYKPLEKVLGNNESISEFKKIQMRLLHVKARLSIFLLKETVEIKDIAETEITMMLKEYGQYAIFEFHYFEGYTDCLKCVKDFLDTLCYFELIANDDDRILVEAFFGPFIPSKNEMKESEFVKRLLEKFDVTTPHSNRRDFVRHSEIKVCKATNRFIKICVLYIKDKLLNKELMLLMGDKYNFDFYIEKLHSIISTAVKKVSDVKRLTLDEEDKFLEEEFDMENGELKKLEMAALNLLCETDFIPNYFSKVLGKKIETLADYITIDKMACDFHNIICKIINIIALKENPQVDLKPYYEPVNDDCNYKVVEGFTIKLEDGVTLKQIKGFNDKGKIIKLEIDEHYIVDQNNSYHFVKKVLEMDNIHEIELLLKDNMLNFVVYRINVKKSEAVERFIH</sequence>
<proteinExistence type="predicted"/>
<keyword evidence="1" id="KW-0732">Signal</keyword>
<name>R0MFZ9_NOSB1</name>
<dbReference type="VEuPathDB" id="MicrosporidiaDB:NBO_222g0001"/>
<dbReference type="Proteomes" id="UP000016927">
    <property type="component" value="Unassembled WGS sequence"/>
</dbReference>
<feature type="signal peptide" evidence="1">
    <location>
        <begin position="1"/>
        <end position="18"/>
    </location>
</feature>